<dbReference type="InterPro" id="IPR003819">
    <property type="entry name" value="TauD/TfdA-like"/>
</dbReference>
<dbReference type="Gene3D" id="3.60.130.10">
    <property type="entry name" value="Clavaminate synthase-like"/>
    <property type="match status" value="1"/>
</dbReference>
<dbReference type="InterPro" id="IPR050411">
    <property type="entry name" value="AlphaKG_dependent_hydroxylases"/>
</dbReference>
<keyword evidence="4" id="KW-1185">Reference proteome</keyword>
<keyword evidence="1" id="KW-0560">Oxidoreductase</keyword>
<dbReference type="PANTHER" id="PTHR10696:SF21">
    <property type="entry name" value="TAUD_TFDA-LIKE DOMAIN-CONTAINING PROTEIN"/>
    <property type="match status" value="1"/>
</dbReference>
<evidence type="ECO:0000313" key="4">
    <source>
        <dbReference type="Proteomes" id="UP000824469"/>
    </source>
</evidence>
<gene>
    <name evidence="3" type="ORF">KI387_035268</name>
</gene>
<evidence type="ECO:0000313" key="3">
    <source>
        <dbReference type="EMBL" id="KAH9307357.1"/>
    </source>
</evidence>
<dbReference type="PANTHER" id="PTHR10696">
    <property type="entry name" value="GAMMA-BUTYROBETAINE HYDROXYLASE-RELATED"/>
    <property type="match status" value="1"/>
</dbReference>
<proteinExistence type="predicted"/>
<accession>A0AA38L031</accession>
<evidence type="ECO:0000259" key="2">
    <source>
        <dbReference type="Pfam" id="PF02668"/>
    </source>
</evidence>
<reference evidence="3 4" key="1">
    <citation type="journal article" date="2021" name="Nat. Plants">
        <title>The Taxus genome provides insights into paclitaxel biosynthesis.</title>
        <authorList>
            <person name="Xiong X."/>
            <person name="Gou J."/>
            <person name="Liao Q."/>
            <person name="Li Y."/>
            <person name="Zhou Q."/>
            <person name="Bi G."/>
            <person name="Li C."/>
            <person name="Du R."/>
            <person name="Wang X."/>
            <person name="Sun T."/>
            <person name="Guo L."/>
            <person name="Liang H."/>
            <person name="Lu P."/>
            <person name="Wu Y."/>
            <person name="Zhang Z."/>
            <person name="Ro D.K."/>
            <person name="Shang Y."/>
            <person name="Huang S."/>
            <person name="Yan J."/>
        </authorList>
    </citation>
    <scope>NUCLEOTIDE SEQUENCE [LARGE SCALE GENOMIC DNA]</scope>
    <source>
        <strain evidence="3">Ta-2019</strain>
    </source>
</reference>
<comment type="caution">
    <text evidence="3">The sequence shown here is derived from an EMBL/GenBank/DDBJ whole genome shotgun (WGS) entry which is preliminary data.</text>
</comment>
<feature type="domain" description="TauD/TfdA-like" evidence="2">
    <location>
        <begin position="44"/>
        <end position="325"/>
    </location>
</feature>
<dbReference type="EMBL" id="JAHRHJ020000007">
    <property type="protein sequence ID" value="KAH9307357.1"/>
    <property type="molecule type" value="Genomic_DNA"/>
</dbReference>
<dbReference type="SUPFAM" id="SSF51197">
    <property type="entry name" value="Clavaminate synthase-like"/>
    <property type="match status" value="1"/>
</dbReference>
<dbReference type="OMA" id="VWFYGIA"/>
<name>A0AA38L031_TAXCH</name>
<dbReference type="AlphaFoldDB" id="A0AA38L031"/>
<protein>
    <recommendedName>
        <fullName evidence="2">TauD/TfdA-like domain-containing protein</fullName>
    </recommendedName>
</protein>
<dbReference type="Proteomes" id="UP000824469">
    <property type="component" value="Unassembled WGS sequence"/>
</dbReference>
<sequence>MGSSEVRDNVVIDFVEGRIAEQKVVDDKLFPKVLLPANDLQKEDVEAVVQSIRNKRAWLEDEVMKNNALIFRGFAVRSAADFKAVVEAFGWEEQQYIGFAPRTEIVNRVYTANESPLHQQIDFHHEMAVMKVWPSKLFFFCETAPPEGGQSAIVLSHLIPPLMEEVLPEFVKKVKDMGLLFKITTPSQPSNSLISKTWKTILGTNDPEEAKKRAADMMGCKHFECHADGTADFTFGLVKTIRTFEKGGREVWFNTIAGFGEENKNQSITLGDGSAIPVEAVKAFKQIMDEQCVDLKLEDGDVLLLNNLSVQHGRRPSKPPRRVLASVCK</sequence>
<dbReference type="Pfam" id="PF02668">
    <property type="entry name" value="TauD"/>
    <property type="match status" value="1"/>
</dbReference>
<evidence type="ECO:0000256" key="1">
    <source>
        <dbReference type="ARBA" id="ARBA00023002"/>
    </source>
</evidence>
<organism evidence="3 4">
    <name type="scientific">Taxus chinensis</name>
    <name type="common">Chinese yew</name>
    <name type="synonym">Taxus wallichiana var. chinensis</name>
    <dbReference type="NCBI Taxonomy" id="29808"/>
    <lineage>
        <taxon>Eukaryota</taxon>
        <taxon>Viridiplantae</taxon>
        <taxon>Streptophyta</taxon>
        <taxon>Embryophyta</taxon>
        <taxon>Tracheophyta</taxon>
        <taxon>Spermatophyta</taxon>
        <taxon>Pinopsida</taxon>
        <taxon>Pinidae</taxon>
        <taxon>Conifers II</taxon>
        <taxon>Cupressales</taxon>
        <taxon>Taxaceae</taxon>
        <taxon>Taxus</taxon>
    </lineage>
</organism>
<dbReference type="InterPro" id="IPR042098">
    <property type="entry name" value="TauD-like_sf"/>
</dbReference>
<dbReference type="GO" id="GO:0016491">
    <property type="term" value="F:oxidoreductase activity"/>
    <property type="evidence" value="ECO:0007669"/>
    <property type="project" value="UniProtKB-KW"/>
</dbReference>